<dbReference type="RefSeq" id="WP_185002314.1">
    <property type="nucleotide sequence ID" value="NZ_BAAAUI010000015.1"/>
</dbReference>
<dbReference type="Proteomes" id="UP000533598">
    <property type="component" value="Unassembled WGS sequence"/>
</dbReference>
<dbReference type="AlphaFoldDB" id="A0A7W7C8H3"/>
<accession>A0A7W7C8H3</accession>
<comment type="caution">
    <text evidence="1">The sequence shown here is derived from an EMBL/GenBank/DDBJ whole genome shotgun (WGS) entry which is preliminary data.</text>
</comment>
<gene>
    <name evidence="1" type="ORF">HNR67_002615</name>
</gene>
<name>A0A7W7C8H3_9PSEU</name>
<sequence>MFDRTVQLAPSLGRVYDRSKPVWVDLNELYRHSFLGDRTAASLLIRQQGLVLTGRVPGTLHAWLRTEEGYWAGLVSYYVAARPGGAVPPLEIKNLVPRGALRPRAPEDRDREARF</sequence>
<evidence type="ECO:0000313" key="1">
    <source>
        <dbReference type="EMBL" id="MBB4676497.1"/>
    </source>
</evidence>
<protein>
    <submittedName>
        <fullName evidence="1">Uncharacterized protein</fullName>
    </submittedName>
</protein>
<reference evidence="1 2" key="1">
    <citation type="submission" date="2020-08" db="EMBL/GenBank/DDBJ databases">
        <title>Sequencing the genomes of 1000 actinobacteria strains.</title>
        <authorList>
            <person name="Klenk H.-P."/>
        </authorList>
    </citation>
    <scope>NUCLEOTIDE SEQUENCE [LARGE SCALE GENOMIC DNA]</scope>
    <source>
        <strain evidence="1 2">DSM 44230</strain>
    </source>
</reference>
<keyword evidence="2" id="KW-1185">Reference proteome</keyword>
<dbReference type="EMBL" id="JACHMH010000001">
    <property type="protein sequence ID" value="MBB4676497.1"/>
    <property type="molecule type" value="Genomic_DNA"/>
</dbReference>
<evidence type="ECO:0000313" key="2">
    <source>
        <dbReference type="Proteomes" id="UP000533598"/>
    </source>
</evidence>
<organism evidence="1 2">
    <name type="scientific">Crossiella cryophila</name>
    <dbReference type="NCBI Taxonomy" id="43355"/>
    <lineage>
        <taxon>Bacteria</taxon>
        <taxon>Bacillati</taxon>
        <taxon>Actinomycetota</taxon>
        <taxon>Actinomycetes</taxon>
        <taxon>Pseudonocardiales</taxon>
        <taxon>Pseudonocardiaceae</taxon>
        <taxon>Crossiella</taxon>
    </lineage>
</organism>
<proteinExistence type="predicted"/>